<protein>
    <submittedName>
        <fullName evidence="9">ABC transporter related</fullName>
    </submittedName>
</protein>
<dbReference type="PANTHER" id="PTHR43875:SF15">
    <property type="entry name" value="TREHALOSE IMPORT ATP-BINDING PROTEIN SUGC"/>
    <property type="match status" value="1"/>
</dbReference>
<evidence type="ECO:0000313" key="9">
    <source>
        <dbReference type="EMBL" id="ABX42510.1"/>
    </source>
</evidence>
<dbReference type="HOGENOM" id="CLU_000604_1_1_9"/>
<feature type="domain" description="ABC transporter" evidence="8">
    <location>
        <begin position="4"/>
        <end position="361"/>
    </location>
</feature>
<dbReference type="EMBL" id="CP000885">
    <property type="protein sequence ID" value="ABX42510.1"/>
    <property type="molecule type" value="Genomic_DNA"/>
</dbReference>
<dbReference type="Gene3D" id="2.40.50.100">
    <property type="match status" value="1"/>
</dbReference>
<dbReference type="PANTHER" id="PTHR43875">
    <property type="entry name" value="MALTODEXTRIN IMPORT ATP-BINDING PROTEIN MSMX"/>
    <property type="match status" value="1"/>
</dbReference>
<keyword evidence="3" id="KW-0547">Nucleotide-binding</keyword>
<keyword evidence="2" id="KW-1003">Cell membrane</keyword>
<dbReference type="GO" id="GO:0055052">
    <property type="term" value="C:ATP-binding cassette (ABC) transporter complex, substrate-binding subunit-containing"/>
    <property type="evidence" value="ECO:0007669"/>
    <property type="project" value="TreeGrafter"/>
</dbReference>
<dbReference type="Pfam" id="PF00005">
    <property type="entry name" value="ABC_tran"/>
    <property type="match status" value="1"/>
</dbReference>
<dbReference type="GO" id="GO:0016887">
    <property type="term" value="F:ATP hydrolysis activity"/>
    <property type="evidence" value="ECO:0007669"/>
    <property type="project" value="InterPro"/>
</dbReference>
<evidence type="ECO:0000256" key="6">
    <source>
        <dbReference type="ARBA" id="ARBA00023136"/>
    </source>
</evidence>
<dbReference type="AlphaFoldDB" id="A9KJ98"/>
<dbReference type="STRING" id="357809.Cphy_2144"/>
<sequence>MPKIVLENVTKRWGKFYAVDNLSLTIEDNAFVTLLGPSGCGKTTTLRMIAGLDTPTSGKITIGGVTVFDSEMGINIPANKRHVGFLFQNYALWPNMTVYENICFGLKNIKEEMATVNYDVKNADKLIKILSKPKEVIQAINECKDKSGALDTNRALIKLIDLYELSSYTAKELLNYKLQEISNVEEKVKQICDKLRTDIESAIKKYKDSSCQLNENYEVVKIGKVVKTVRKMTKEEIDLAVRRVSRIVKIGMFMDRYPSELSGGQQQRVAIARTLAPEPSVLFMDEPLSNLDAKLRLEMRSELQRLHIDTGSTFVYVTHDQMEAMTLATKICLIENGVLNQYDKPLDVYNKPNNLFVADFVGNPVINFMEAKGVQFDDGSIALEILKDVKATFTPREKMDMGSWIKQQEKEEDNKLQSELAKQKDKKNVEKGNKDSHFRYHIAKVDDSEIVEEEKIISYLDFVIGVRPEFVKIGEHGSLTGEVYSAMPTGMETTVKIRIGNFLFTGVVFGGVLYEIGQTVKLDFDGKGIMLFSRKNGKLISQGSLDVE</sequence>
<keyword evidence="6" id="KW-0472">Membrane</keyword>
<dbReference type="InterPro" id="IPR003439">
    <property type="entry name" value="ABC_transporter-like_ATP-bd"/>
</dbReference>
<keyword evidence="10" id="KW-1185">Reference proteome</keyword>
<dbReference type="InterPro" id="IPR003593">
    <property type="entry name" value="AAA+_ATPase"/>
</dbReference>
<dbReference type="InterPro" id="IPR047641">
    <property type="entry name" value="ABC_transpr_MalK/UgpC-like"/>
</dbReference>
<evidence type="ECO:0000256" key="2">
    <source>
        <dbReference type="ARBA" id="ARBA00022475"/>
    </source>
</evidence>
<evidence type="ECO:0000256" key="7">
    <source>
        <dbReference type="SAM" id="MobiDB-lite"/>
    </source>
</evidence>
<feature type="region of interest" description="Disordered" evidence="7">
    <location>
        <begin position="401"/>
        <end position="432"/>
    </location>
</feature>
<dbReference type="InterPro" id="IPR012340">
    <property type="entry name" value="NA-bd_OB-fold"/>
</dbReference>
<accession>A9KJ98</accession>
<dbReference type="InterPro" id="IPR027417">
    <property type="entry name" value="P-loop_NTPase"/>
</dbReference>
<organism evidence="9 10">
    <name type="scientific">Lachnoclostridium phytofermentans (strain ATCC 700394 / DSM 18823 / ISDg)</name>
    <name type="common">Clostridium phytofermentans</name>
    <dbReference type="NCBI Taxonomy" id="357809"/>
    <lineage>
        <taxon>Bacteria</taxon>
        <taxon>Bacillati</taxon>
        <taxon>Bacillota</taxon>
        <taxon>Clostridia</taxon>
        <taxon>Lachnospirales</taxon>
        <taxon>Lachnospiraceae</taxon>
    </lineage>
</organism>
<keyword evidence="1" id="KW-0813">Transport</keyword>
<dbReference type="KEGG" id="cpy:Cphy_2144"/>
<evidence type="ECO:0000256" key="1">
    <source>
        <dbReference type="ARBA" id="ARBA00022448"/>
    </source>
</evidence>
<name>A9KJ98_LACP7</name>
<dbReference type="GO" id="GO:0005524">
    <property type="term" value="F:ATP binding"/>
    <property type="evidence" value="ECO:0007669"/>
    <property type="project" value="UniProtKB-KW"/>
</dbReference>
<dbReference type="OrthoDB" id="9802264at2"/>
<evidence type="ECO:0000313" key="10">
    <source>
        <dbReference type="Proteomes" id="UP000000370"/>
    </source>
</evidence>
<proteinExistence type="predicted"/>
<evidence type="ECO:0000259" key="8">
    <source>
        <dbReference type="PROSITE" id="PS50893"/>
    </source>
</evidence>
<dbReference type="SUPFAM" id="SSF52540">
    <property type="entry name" value="P-loop containing nucleoside triphosphate hydrolases"/>
    <property type="match status" value="1"/>
</dbReference>
<dbReference type="RefSeq" id="WP_012200164.1">
    <property type="nucleotide sequence ID" value="NC_010001.1"/>
</dbReference>
<feature type="compositionally biased region" description="Basic and acidic residues" evidence="7">
    <location>
        <begin position="407"/>
        <end position="432"/>
    </location>
</feature>
<evidence type="ECO:0000256" key="3">
    <source>
        <dbReference type="ARBA" id="ARBA00022741"/>
    </source>
</evidence>
<dbReference type="eggNOG" id="COG3842">
    <property type="taxonomic scope" value="Bacteria"/>
</dbReference>
<dbReference type="Proteomes" id="UP000000370">
    <property type="component" value="Chromosome"/>
</dbReference>
<dbReference type="SUPFAM" id="SSF50331">
    <property type="entry name" value="MOP-like"/>
    <property type="match status" value="1"/>
</dbReference>
<dbReference type="Gene3D" id="3.40.50.300">
    <property type="entry name" value="P-loop containing nucleotide triphosphate hydrolases"/>
    <property type="match status" value="2"/>
</dbReference>
<evidence type="ECO:0000256" key="5">
    <source>
        <dbReference type="ARBA" id="ARBA00022967"/>
    </source>
</evidence>
<gene>
    <name evidence="9" type="ordered locus">Cphy_2144</name>
</gene>
<dbReference type="InterPro" id="IPR008995">
    <property type="entry name" value="Mo/tungstate-bd_C_term_dom"/>
</dbReference>
<dbReference type="PROSITE" id="PS00211">
    <property type="entry name" value="ABC_TRANSPORTER_1"/>
    <property type="match status" value="1"/>
</dbReference>
<keyword evidence="5" id="KW-1278">Translocase</keyword>
<keyword evidence="4" id="KW-0067">ATP-binding</keyword>
<dbReference type="PROSITE" id="PS50893">
    <property type="entry name" value="ABC_TRANSPORTER_2"/>
    <property type="match status" value="1"/>
</dbReference>
<dbReference type="InterPro" id="IPR017871">
    <property type="entry name" value="ABC_transporter-like_CS"/>
</dbReference>
<evidence type="ECO:0000256" key="4">
    <source>
        <dbReference type="ARBA" id="ARBA00022840"/>
    </source>
</evidence>
<dbReference type="SMART" id="SM00382">
    <property type="entry name" value="AAA"/>
    <property type="match status" value="1"/>
</dbReference>
<dbReference type="Gene3D" id="2.40.50.140">
    <property type="entry name" value="Nucleic acid-binding proteins"/>
    <property type="match status" value="1"/>
</dbReference>
<reference evidence="10" key="1">
    <citation type="submission" date="2007-11" db="EMBL/GenBank/DDBJ databases">
        <title>Complete genome sequence of Clostridium phytofermentans ISDg.</title>
        <authorList>
            <person name="Leschine S.B."/>
            <person name="Warnick T.A."/>
            <person name="Blanchard J.L."/>
            <person name="Schnell D.J."/>
            <person name="Petit E.L."/>
            <person name="LaTouf W.G."/>
            <person name="Copeland A."/>
            <person name="Lucas S."/>
            <person name="Lapidus A."/>
            <person name="Barry K."/>
            <person name="Glavina del Rio T."/>
            <person name="Dalin E."/>
            <person name="Tice H."/>
            <person name="Pitluck S."/>
            <person name="Kiss H."/>
            <person name="Brettin T."/>
            <person name="Bruce D."/>
            <person name="Detter J.C."/>
            <person name="Han C."/>
            <person name="Kuske C."/>
            <person name="Schmutz J."/>
            <person name="Larimer F."/>
            <person name="Land M."/>
            <person name="Hauser L."/>
            <person name="Kyrpides N."/>
            <person name="Kim E.A."/>
            <person name="Richardson P."/>
        </authorList>
    </citation>
    <scope>NUCLEOTIDE SEQUENCE [LARGE SCALE GENOMIC DNA]</scope>
    <source>
        <strain evidence="10">ATCC 700394 / DSM 18823 / ISDg</strain>
    </source>
</reference>